<dbReference type="AlphaFoldDB" id="A0A372IT32"/>
<keyword evidence="2" id="KW-0560">Oxidoreductase</keyword>
<keyword evidence="6" id="KW-1185">Reference proteome</keyword>
<evidence type="ECO:0000313" key="5">
    <source>
        <dbReference type="EMBL" id="RFU18076.1"/>
    </source>
</evidence>
<dbReference type="InterPro" id="IPR036291">
    <property type="entry name" value="NAD(P)-bd_dom_sf"/>
</dbReference>
<dbReference type="InterPro" id="IPR004104">
    <property type="entry name" value="Gfo/Idh/MocA-like_OxRdtase_C"/>
</dbReference>
<evidence type="ECO:0000313" key="6">
    <source>
        <dbReference type="Proteomes" id="UP000264702"/>
    </source>
</evidence>
<sequence>MHEPVRVGVIGFGMAGRIFHTAVIAETPGLELAAIVQRTGDEAASTYPDARIFRSIDELLEDASIPFIVVATPSGAHFEHARQCLLAGRHVLIDKPFTLTSDEAAELIRLARERSLLLTAYQSRRWDGDFLTVREVLESGELERLVRFESHMDRFRAAPRLEAWRENGEAGGGILFDIGPHLIDQALKLFGAPESILAEVRTERESAVIDDAFDILLQYPALTVFLRSTLSTFTPGPRFALHGTKGSFVKFGIDPQENQLKAGLTFASPGFGEDPESDWGELRLADGDSRRLVTRRGDYRDLYGNVRDALLGKGELEVKPEQAWRTTRMIELARQSSAEGRRLPVDFSDQP</sequence>
<proteinExistence type="inferred from homology"/>
<dbReference type="Gene3D" id="3.40.50.720">
    <property type="entry name" value="NAD(P)-binding Rossmann-like Domain"/>
    <property type="match status" value="1"/>
</dbReference>
<evidence type="ECO:0000259" key="4">
    <source>
        <dbReference type="Pfam" id="PF02894"/>
    </source>
</evidence>
<dbReference type="EMBL" id="QVQT01000001">
    <property type="protein sequence ID" value="RFU18076.1"/>
    <property type="molecule type" value="Genomic_DNA"/>
</dbReference>
<evidence type="ECO:0000256" key="2">
    <source>
        <dbReference type="ARBA" id="ARBA00023002"/>
    </source>
</evidence>
<dbReference type="SUPFAM" id="SSF51735">
    <property type="entry name" value="NAD(P)-binding Rossmann-fold domains"/>
    <property type="match status" value="1"/>
</dbReference>
<protein>
    <submittedName>
        <fullName evidence="5">Oxidoreductase</fullName>
    </submittedName>
</protein>
<dbReference type="PANTHER" id="PTHR43708">
    <property type="entry name" value="CONSERVED EXPRESSED OXIDOREDUCTASE (EUROFUNG)"/>
    <property type="match status" value="1"/>
</dbReference>
<name>A0A372IT32_9BACT</name>
<evidence type="ECO:0000259" key="3">
    <source>
        <dbReference type="Pfam" id="PF01408"/>
    </source>
</evidence>
<gene>
    <name evidence="5" type="ORF">D0Y96_00365</name>
</gene>
<dbReference type="PANTHER" id="PTHR43708:SF5">
    <property type="entry name" value="CONSERVED EXPRESSED OXIDOREDUCTASE (EUROFUNG)-RELATED"/>
    <property type="match status" value="1"/>
</dbReference>
<dbReference type="GO" id="GO:0016491">
    <property type="term" value="F:oxidoreductase activity"/>
    <property type="evidence" value="ECO:0007669"/>
    <property type="project" value="UniProtKB-KW"/>
</dbReference>
<feature type="domain" description="Gfo/Idh/MocA-like oxidoreductase N-terminal" evidence="3">
    <location>
        <begin position="5"/>
        <end position="119"/>
    </location>
</feature>
<dbReference type="Proteomes" id="UP000264702">
    <property type="component" value="Unassembled WGS sequence"/>
</dbReference>
<comment type="similarity">
    <text evidence="1">Belongs to the Gfo/Idh/MocA family.</text>
</comment>
<organism evidence="5 6">
    <name type="scientific">Paracidobacterium acidisoli</name>
    <dbReference type="NCBI Taxonomy" id="2303751"/>
    <lineage>
        <taxon>Bacteria</taxon>
        <taxon>Pseudomonadati</taxon>
        <taxon>Acidobacteriota</taxon>
        <taxon>Terriglobia</taxon>
        <taxon>Terriglobales</taxon>
        <taxon>Acidobacteriaceae</taxon>
        <taxon>Paracidobacterium</taxon>
    </lineage>
</organism>
<dbReference type="Pfam" id="PF01408">
    <property type="entry name" value="GFO_IDH_MocA"/>
    <property type="match status" value="1"/>
</dbReference>
<feature type="domain" description="Gfo/Idh/MocA-like oxidoreductase C-terminal" evidence="4">
    <location>
        <begin position="134"/>
        <end position="345"/>
    </location>
</feature>
<accession>A0A372IT32</accession>
<dbReference type="GO" id="GO:0000166">
    <property type="term" value="F:nucleotide binding"/>
    <property type="evidence" value="ECO:0007669"/>
    <property type="project" value="InterPro"/>
</dbReference>
<evidence type="ECO:0000256" key="1">
    <source>
        <dbReference type="ARBA" id="ARBA00010928"/>
    </source>
</evidence>
<dbReference type="OrthoDB" id="9815825at2"/>
<dbReference type="InterPro" id="IPR051317">
    <property type="entry name" value="Gfo/Idh/MocA_oxidoreduct"/>
</dbReference>
<comment type="caution">
    <text evidence="5">The sequence shown here is derived from an EMBL/GenBank/DDBJ whole genome shotgun (WGS) entry which is preliminary data.</text>
</comment>
<dbReference type="Gene3D" id="3.30.360.10">
    <property type="entry name" value="Dihydrodipicolinate Reductase, domain 2"/>
    <property type="match status" value="1"/>
</dbReference>
<dbReference type="Pfam" id="PF02894">
    <property type="entry name" value="GFO_IDH_MocA_C"/>
    <property type="match status" value="1"/>
</dbReference>
<dbReference type="InterPro" id="IPR000683">
    <property type="entry name" value="Gfo/Idh/MocA-like_OxRdtase_N"/>
</dbReference>
<dbReference type="RefSeq" id="WP_117297136.1">
    <property type="nucleotide sequence ID" value="NZ_QVQT02000001.1"/>
</dbReference>
<reference evidence="5 6" key="1">
    <citation type="submission" date="2018-08" db="EMBL/GenBank/DDBJ databases">
        <title>Acidipila sp. 4G-K13, an acidobacterium isolated from forest soil.</title>
        <authorList>
            <person name="Gao Z.-H."/>
            <person name="Qiu L.-H."/>
        </authorList>
    </citation>
    <scope>NUCLEOTIDE SEQUENCE [LARGE SCALE GENOMIC DNA]</scope>
    <source>
        <strain evidence="5 6">4G-K13</strain>
    </source>
</reference>